<dbReference type="Proteomes" id="UP001179361">
    <property type="component" value="Unassembled WGS sequence"/>
</dbReference>
<evidence type="ECO:0000256" key="1">
    <source>
        <dbReference type="SAM" id="MobiDB-lite"/>
    </source>
</evidence>
<protein>
    <recommendedName>
        <fullName evidence="5">Nuclear transport factor 2 family protein</fullName>
    </recommendedName>
</protein>
<evidence type="ECO:0000313" key="3">
    <source>
        <dbReference type="EMBL" id="MCD2515082.1"/>
    </source>
</evidence>
<evidence type="ECO:0008006" key="5">
    <source>
        <dbReference type="Google" id="ProtNLM"/>
    </source>
</evidence>
<feature type="region of interest" description="Disordered" evidence="1">
    <location>
        <begin position="25"/>
        <end position="52"/>
    </location>
</feature>
<dbReference type="SUPFAM" id="SSF54427">
    <property type="entry name" value="NTF2-like"/>
    <property type="match status" value="1"/>
</dbReference>
<feature type="compositionally biased region" description="Pro residues" evidence="1">
    <location>
        <begin position="28"/>
        <end position="45"/>
    </location>
</feature>
<dbReference type="RefSeq" id="WP_231056411.1">
    <property type="nucleotide sequence ID" value="NZ_JAJNOC010000001.1"/>
</dbReference>
<keyword evidence="2" id="KW-0732">Signal</keyword>
<dbReference type="Gene3D" id="3.10.450.50">
    <property type="match status" value="1"/>
</dbReference>
<comment type="caution">
    <text evidence="3">The sequence shown here is derived from an EMBL/GenBank/DDBJ whole genome shotgun (WGS) entry which is preliminary data.</text>
</comment>
<accession>A0ABS8Q001</accession>
<dbReference type="InterPro" id="IPR032710">
    <property type="entry name" value="NTF2-like_dom_sf"/>
</dbReference>
<gene>
    <name evidence="3" type="ORF">LQ564_02000</name>
</gene>
<organism evidence="3 4">
    <name type="scientific">Massilia phyllostachyos</name>
    <dbReference type="NCBI Taxonomy" id="2898585"/>
    <lineage>
        <taxon>Bacteria</taxon>
        <taxon>Pseudomonadati</taxon>
        <taxon>Pseudomonadota</taxon>
        <taxon>Betaproteobacteria</taxon>
        <taxon>Burkholderiales</taxon>
        <taxon>Oxalobacteraceae</taxon>
        <taxon>Telluria group</taxon>
        <taxon>Massilia</taxon>
    </lineage>
</organism>
<sequence>MKRLSHFGTAALLLAASCAPAIAQQATPPAPGATPTAIAPPPPQAAPGLPAARPADVASVDAIVAALYDVISGPAGAPRDWDRMRSLFAPEGRMGTVGMRPDGSYALRSLTPEDYISRNTKAFATTGFFESEVTRTVETFGQIAHVFSTYEARHAKDDAKPFMRGINSIQLIHDGKRWYVLNLIWRAEDAKLQLPERYLRKG</sequence>
<dbReference type="PROSITE" id="PS51257">
    <property type="entry name" value="PROKAR_LIPOPROTEIN"/>
    <property type="match status" value="1"/>
</dbReference>
<reference evidence="3" key="1">
    <citation type="submission" date="2021-11" db="EMBL/GenBank/DDBJ databases">
        <title>The complete genome of Massilia sp sp. G4R7.</title>
        <authorList>
            <person name="Liu L."/>
            <person name="Yue J."/>
            <person name="Yuan J."/>
            <person name="Yang F."/>
            <person name="Li L."/>
        </authorList>
    </citation>
    <scope>NUCLEOTIDE SEQUENCE</scope>
    <source>
        <strain evidence="3">G4R7</strain>
    </source>
</reference>
<evidence type="ECO:0000313" key="4">
    <source>
        <dbReference type="Proteomes" id="UP001179361"/>
    </source>
</evidence>
<dbReference type="EMBL" id="JAJNOC010000001">
    <property type="protein sequence ID" value="MCD2515082.1"/>
    <property type="molecule type" value="Genomic_DNA"/>
</dbReference>
<feature type="chain" id="PRO_5046587796" description="Nuclear transport factor 2 family protein" evidence="2">
    <location>
        <begin position="24"/>
        <end position="202"/>
    </location>
</feature>
<name>A0ABS8Q001_9BURK</name>
<feature type="signal peptide" evidence="2">
    <location>
        <begin position="1"/>
        <end position="23"/>
    </location>
</feature>
<proteinExistence type="predicted"/>
<evidence type="ECO:0000256" key="2">
    <source>
        <dbReference type="SAM" id="SignalP"/>
    </source>
</evidence>
<keyword evidence="4" id="KW-1185">Reference proteome</keyword>